<evidence type="ECO:0000313" key="7">
    <source>
        <dbReference type="EMBL" id="KFI57959.1"/>
    </source>
</evidence>
<evidence type="ECO:0000256" key="3">
    <source>
        <dbReference type="ARBA" id="ARBA00022525"/>
    </source>
</evidence>
<dbReference type="Gene3D" id="2.60.40.1280">
    <property type="match status" value="1"/>
</dbReference>
<comment type="subcellular location">
    <subcellularLocation>
        <location evidence="1">Secreted</location>
        <location evidence="1">Cell wall</location>
    </subcellularLocation>
</comment>
<keyword evidence="3" id="KW-0964">Secreted</keyword>
<keyword evidence="8" id="KW-1185">Reference proteome</keyword>
<keyword evidence="2" id="KW-0134">Cell wall</keyword>
<organism evidence="7 8">
    <name type="scientific">Bifidobacterium choerinum</name>
    <dbReference type="NCBI Taxonomy" id="35760"/>
    <lineage>
        <taxon>Bacteria</taxon>
        <taxon>Bacillati</taxon>
        <taxon>Actinomycetota</taxon>
        <taxon>Actinomycetes</taxon>
        <taxon>Bifidobacteriales</taxon>
        <taxon>Bifidobacteriaceae</taxon>
        <taxon>Bifidobacterium</taxon>
    </lineage>
</organism>
<dbReference type="GO" id="GO:0007155">
    <property type="term" value="P:cell adhesion"/>
    <property type="evidence" value="ECO:0007669"/>
    <property type="project" value="InterPro"/>
</dbReference>
<keyword evidence="5" id="KW-0572">Peptidoglycan-anchor</keyword>
<comment type="caution">
    <text evidence="7">The sequence shown here is derived from an EMBL/GenBank/DDBJ whole genome shotgun (WGS) entry which is preliminary data.</text>
</comment>
<dbReference type="AlphaFoldDB" id="A0A087AGQ9"/>
<accession>A0A087AGQ9</accession>
<evidence type="ECO:0000313" key="8">
    <source>
        <dbReference type="Proteomes" id="UP000028995"/>
    </source>
</evidence>
<dbReference type="OrthoDB" id="134475at2"/>
<dbReference type="STRING" id="35760.BCHO_0040"/>
<dbReference type="SUPFAM" id="SSF49401">
    <property type="entry name" value="Bacterial adhesins"/>
    <property type="match status" value="1"/>
</dbReference>
<reference evidence="7 8" key="1">
    <citation type="submission" date="2014-03" db="EMBL/GenBank/DDBJ databases">
        <title>Genomics of Bifidobacteria.</title>
        <authorList>
            <person name="Ventura M."/>
            <person name="Milani C."/>
            <person name="Lugli G.A."/>
        </authorList>
    </citation>
    <scope>NUCLEOTIDE SEQUENCE [LARGE SCALE GENOMIC DNA]</scope>
    <source>
        <strain evidence="7 8">LMG 10510</strain>
    </source>
</reference>
<gene>
    <name evidence="7" type="ORF">BCHO_0040</name>
</gene>
<dbReference type="Proteomes" id="UP000028995">
    <property type="component" value="Unassembled WGS sequence"/>
</dbReference>
<dbReference type="EMBL" id="JGYU01000002">
    <property type="protein sequence ID" value="KFI57959.1"/>
    <property type="molecule type" value="Genomic_DNA"/>
</dbReference>
<proteinExistence type="predicted"/>
<evidence type="ECO:0000256" key="5">
    <source>
        <dbReference type="ARBA" id="ARBA00023088"/>
    </source>
</evidence>
<dbReference type="InterPro" id="IPR008966">
    <property type="entry name" value="Adhesion_dom_sf"/>
</dbReference>
<evidence type="ECO:0000256" key="2">
    <source>
        <dbReference type="ARBA" id="ARBA00022512"/>
    </source>
</evidence>
<evidence type="ECO:0000256" key="6">
    <source>
        <dbReference type="SAM" id="MobiDB-lite"/>
    </source>
</evidence>
<dbReference type="RefSeq" id="WP_024540172.1">
    <property type="nucleotide sequence ID" value="NZ_CP018044.1"/>
</dbReference>
<protein>
    <submittedName>
        <fullName evidence="7">Uncharacterized protein</fullName>
    </submittedName>
</protein>
<sequence length="128" mass="13616">MTPPASVLEYGKNTDTGLGGASPPRCFPHANAVGLSENIITAAKLSFTTIRPYRRVESAMEFRLPNNTAHEGDTSAIRLPEGFAFYTEHDFDVRSPMPLANTGTATHVIIGTSGNGPLISAARLFTAP</sequence>
<dbReference type="InterPro" id="IPR011252">
    <property type="entry name" value="Fibrogen-bd_dom1"/>
</dbReference>
<evidence type="ECO:0000256" key="4">
    <source>
        <dbReference type="ARBA" id="ARBA00022729"/>
    </source>
</evidence>
<name>A0A087AGQ9_9BIFI</name>
<keyword evidence="4" id="KW-0732">Signal</keyword>
<evidence type="ECO:0000256" key="1">
    <source>
        <dbReference type="ARBA" id="ARBA00004191"/>
    </source>
</evidence>
<feature type="region of interest" description="Disordered" evidence="6">
    <location>
        <begin position="1"/>
        <end position="22"/>
    </location>
</feature>